<dbReference type="InterPro" id="IPR000639">
    <property type="entry name" value="Epox_hydrolase-like"/>
</dbReference>
<dbReference type="AlphaFoldDB" id="A0A1J4N7V8"/>
<dbReference type="SUPFAM" id="SSF53474">
    <property type="entry name" value="alpha/beta-Hydrolases"/>
    <property type="match status" value="1"/>
</dbReference>
<dbReference type="PANTHER" id="PTHR43798:SF31">
    <property type="entry name" value="AB HYDROLASE SUPERFAMILY PROTEIN YCLE"/>
    <property type="match status" value="1"/>
</dbReference>
<keyword evidence="4" id="KW-1185">Reference proteome</keyword>
<dbReference type="PANTHER" id="PTHR43798">
    <property type="entry name" value="MONOACYLGLYCEROL LIPASE"/>
    <property type="match status" value="1"/>
</dbReference>
<dbReference type="PRINTS" id="PR00111">
    <property type="entry name" value="ABHYDROLASE"/>
</dbReference>
<dbReference type="Gene3D" id="3.40.50.1820">
    <property type="entry name" value="alpha/beta hydrolase"/>
    <property type="match status" value="1"/>
</dbReference>
<dbReference type="GO" id="GO:0016787">
    <property type="term" value="F:hydrolase activity"/>
    <property type="evidence" value="ECO:0007669"/>
    <property type="project" value="UniProtKB-KW"/>
</dbReference>
<feature type="domain" description="AB hydrolase-1" evidence="2">
    <location>
        <begin position="22"/>
        <end position="253"/>
    </location>
</feature>
<sequence length="267" mass="27189">MTTTTLRTTGVHVEDTGSGPTILCLHGIGSSSASFAPQVAALAGEFRLLAWDAPGYARSADPESSLDLDGFADAAAAVIEEYAAAGPVHVLGVSWGGVIAVRLATRHPELVRSLVLADASRGSGTAPEKAAAMRARAAELDAAGSDAFAGGRGPRLVSPDAPGELVDRVVATMRDAIRLPGYGLAAESMAATDLTSELAAIDTPTLVLCGDQDQVTGITESQALAGGIPDAVLVTLRGAGHLANQESPEAFNAWLSSFVGIVERLYA</sequence>
<keyword evidence="1 3" id="KW-0378">Hydrolase</keyword>
<dbReference type="InterPro" id="IPR029058">
    <property type="entry name" value="AB_hydrolase_fold"/>
</dbReference>
<dbReference type="Proteomes" id="UP000033772">
    <property type="component" value="Unassembled WGS sequence"/>
</dbReference>
<evidence type="ECO:0000313" key="3">
    <source>
        <dbReference type="EMBL" id="OIJ27603.1"/>
    </source>
</evidence>
<reference evidence="3" key="1">
    <citation type="submission" date="2016-10" db="EMBL/GenBank/DDBJ databases">
        <title>Draft Genome Sequence of Nocardioides luteus Strain BAFB, an Alkane-Degrading Bacterium Isolated from JP-7 Polluted Soil.</title>
        <authorList>
            <person name="Brown L."/>
            <person name="Ruiz O.N."/>
            <person name="Gunasekera T."/>
        </authorList>
    </citation>
    <scope>NUCLEOTIDE SEQUENCE [LARGE SCALE GENOMIC DNA]</scope>
    <source>
        <strain evidence="3">BAFB</strain>
    </source>
</reference>
<dbReference type="InterPro" id="IPR050266">
    <property type="entry name" value="AB_hydrolase_sf"/>
</dbReference>
<gene>
    <name evidence="3" type="ORF">UG56_006195</name>
</gene>
<dbReference type="PRINTS" id="PR00412">
    <property type="entry name" value="EPOXHYDRLASE"/>
</dbReference>
<organism evidence="3 4">
    <name type="scientific">Nocardioides luteus</name>
    <dbReference type="NCBI Taxonomy" id="1844"/>
    <lineage>
        <taxon>Bacteria</taxon>
        <taxon>Bacillati</taxon>
        <taxon>Actinomycetota</taxon>
        <taxon>Actinomycetes</taxon>
        <taxon>Propionibacteriales</taxon>
        <taxon>Nocardioidaceae</taxon>
        <taxon>Nocardioides</taxon>
    </lineage>
</organism>
<dbReference type="GO" id="GO:0016020">
    <property type="term" value="C:membrane"/>
    <property type="evidence" value="ECO:0007669"/>
    <property type="project" value="TreeGrafter"/>
</dbReference>
<dbReference type="RefSeq" id="WP_071326899.1">
    <property type="nucleotide sequence ID" value="NZ_JZDQ02000007.1"/>
</dbReference>
<evidence type="ECO:0000256" key="1">
    <source>
        <dbReference type="ARBA" id="ARBA00022801"/>
    </source>
</evidence>
<evidence type="ECO:0000313" key="4">
    <source>
        <dbReference type="Proteomes" id="UP000033772"/>
    </source>
</evidence>
<dbReference type="Pfam" id="PF12697">
    <property type="entry name" value="Abhydrolase_6"/>
    <property type="match status" value="1"/>
</dbReference>
<comment type="caution">
    <text evidence="3">The sequence shown here is derived from an EMBL/GenBank/DDBJ whole genome shotgun (WGS) entry which is preliminary data.</text>
</comment>
<protein>
    <submittedName>
        <fullName evidence="3">Alpha/beta hydrolase</fullName>
    </submittedName>
</protein>
<proteinExistence type="predicted"/>
<accession>A0A1J4N7V8</accession>
<evidence type="ECO:0000259" key="2">
    <source>
        <dbReference type="Pfam" id="PF12697"/>
    </source>
</evidence>
<name>A0A1J4N7V8_9ACTN</name>
<dbReference type="InterPro" id="IPR000073">
    <property type="entry name" value="AB_hydrolase_1"/>
</dbReference>
<dbReference type="OrthoDB" id="9785847at2"/>
<dbReference type="EMBL" id="JZDQ02000007">
    <property type="protein sequence ID" value="OIJ27603.1"/>
    <property type="molecule type" value="Genomic_DNA"/>
</dbReference>
<dbReference type="STRING" id="1844.UG56_006195"/>